<accession>A0A0A9FVS1</accession>
<protein>
    <submittedName>
        <fullName evidence="1">Uncharacterized protein</fullName>
    </submittedName>
</protein>
<name>A0A0A9FVS1_ARUDO</name>
<sequence length="38" mass="4287">MQPETVDQSDTQFDSVDFSLKCGDHVVSLINLLCKMNQ</sequence>
<dbReference type="EMBL" id="GBRH01183490">
    <property type="protein sequence ID" value="JAE14406.1"/>
    <property type="molecule type" value="Transcribed_RNA"/>
</dbReference>
<reference evidence="1" key="2">
    <citation type="journal article" date="2015" name="Data Brief">
        <title>Shoot transcriptome of the giant reed, Arundo donax.</title>
        <authorList>
            <person name="Barrero R.A."/>
            <person name="Guerrero F.D."/>
            <person name="Moolhuijzen P."/>
            <person name="Goolsby J.A."/>
            <person name="Tidwell J."/>
            <person name="Bellgard S.E."/>
            <person name="Bellgard M.I."/>
        </authorList>
    </citation>
    <scope>NUCLEOTIDE SEQUENCE</scope>
    <source>
        <tissue evidence="1">Shoot tissue taken approximately 20 cm above the soil surface</tissue>
    </source>
</reference>
<dbReference type="AlphaFoldDB" id="A0A0A9FVS1"/>
<evidence type="ECO:0000313" key="1">
    <source>
        <dbReference type="EMBL" id="JAE14406.1"/>
    </source>
</evidence>
<proteinExistence type="predicted"/>
<reference evidence="1" key="1">
    <citation type="submission" date="2014-09" db="EMBL/GenBank/DDBJ databases">
        <authorList>
            <person name="Magalhaes I.L.F."/>
            <person name="Oliveira U."/>
            <person name="Santos F.R."/>
            <person name="Vidigal T.H.D.A."/>
            <person name="Brescovit A.D."/>
            <person name="Santos A.J."/>
        </authorList>
    </citation>
    <scope>NUCLEOTIDE SEQUENCE</scope>
    <source>
        <tissue evidence="1">Shoot tissue taken approximately 20 cm above the soil surface</tissue>
    </source>
</reference>
<organism evidence="1">
    <name type="scientific">Arundo donax</name>
    <name type="common">Giant reed</name>
    <name type="synonym">Donax arundinaceus</name>
    <dbReference type="NCBI Taxonomy" id="35708"/>
    <lineage>
        <taxon>Eukaryota</taxon>
        <taxon>Viridiplantae</taxon>
        <taxon>Streptophyta</taxon>
        <taxon>Embryophyta</taxon>
        <taxon>Tracheophyta</taxon>
        <taxon>Spermatophyta</taxon>
        <taxon>Magnoliopsida</taxon>
        <taxon>Liliopsida</taxon>
        <taxon>Poales</taxon>
        <taxon>Poaceae</taxon>
        <taxon>PACMAD clade</taxon>
        <taxon>Arundinoideae</taxon>
        <taxon>Arundineae</taxon>
        <taxon>Arundo</taxon>
    </lineage>
</organism>